<keyword evidence="5" id="KW-0378">Hydrolase</keyword>
<dbReference type="InterPro" id="IPR006530">
    <property type="entry name" value="YD"/>
</dbReference>
<accession>A0A128F8K0</accession>
<evidence type="ECO:0000256" key="2">
    <source>
        <dbReference type="SAM" id="Coils"/>
    </source>
</evidence>
<feature type="transmembrane region" description="Helical" evidence="3">
    <location>
        <begin position="5392"/>
        <end position="5409"/>
    </location>
</feature>
<organism evidence="5 6">
    <name type="scientific">Grimontia celer</name>
    <dbReference type="NCBI Taxonomy" id="1796497"/>
    <lineage>
        <taxon>Bacteria</taxon>
        <taxon>Pseudomonadati</taxon>
        <taxon>Pseudomonadota</taxon>
        <taxon>Gammaproteobacteria</taxon>
        <taxon>Vibrionales</taxon>
        <taxon>Vibrionaceae</taxon>
        <taxon>Grimontia</taxon>
    </lineage>
</organism>
<dbReference type="EMBL" id="FIZX01000002">
    <property type="protein sequence ID" value="CZF82684.1"/>
    <property type="molecule type" value="Genomic_DNA"/>
</dbReference>
<dbReference type="InterPro" id="IPR050708">
    <property type="entry name" value="T6SS_VgrG/RHS"/>
</dbReference>
<keyword evidence="2" id="KW-0175">Coiled coil</keyword>
<keyword evidence="1" id="KW-0677">Repeat</keyword>
<evidence type="ECO:0000256" key="3">
    <source>
        <dbReference type="SAM" id="Phobius"/>
    </source>
</evidence>
<dbReference type="Gene3D" id="1.10.287.620">
    <property type="entry name" value="Helix Hairpins"/>
    <property type="match status" value="1"/>
</dbReference>
<feature type="transmembrane region" description="Helical" evidence="3">
    <location>
        <begin position="5445"/>
        <end position="5465"/>
    </location>
</feature>
<dbReference type="InterPro" id="IPR018392">
    <property type="entry name" value="LysM"/>
</dbReference>
<dbReference type="Pfam" id="PF25023">
    <property type="entry name" value="TEN_YD-shell"/>
    <property type="match status" value="1"/>
</dbReference>
<proteinExistence type="predicted"/>
<dbReference type="InterPro" id="IPR045351">
    <property type="entry name" value="DUF6531"/>
</dbReference>
<dbReference type="Proteomes" id="UP000071641">
    <property type="component" value="Unassembled WGS sequence"/>
</dbReference>
<evidence type="ECO:0000313" key="6">
    <source>
        <dbReference type="Proteomes" id="UP000071641"/>
    </source>
</evidence>
<feature type="coiled-coil region" evidence="2">
    <location>
        <begin position="3486"/>
        <end position="3548"/>
    </location>
</feature>
<dbReference type="PANTHER" id="PTHR32305">
    <property type="match status" value="1"/>
</dbReference>
<dbReference type="Gene3D" id="2.180.10.10">
    <property type="entry name" value="RHS repeat-associated core"/>
    <property type="match status" value="8"/>
</dbReference>
<sequence>MALIIGGAGLGQFDVQGQATVGGAGGIAVNAFTGNVVAGGADQRLITQGLDLSLARTYNSQGTSGEAWRFSFERSVLAAGDVLERVTGDGHRSVFRLQADGSYLSTSGSGAHDVLVRDGETWVYTEGTTGLREVYRVGDGQLQYTEDSDGNRVTYGYENGVLTSLVGAGGETLSVVYDDAGRVSRLDTYVAGADGDLTHSHSKVHYGYDDLGRLSSVTVDLTPADKSIEDGHVFTTTYTYHGTSSLIDSVTQSNGSVVTLSYQDVEGQTRLSTVNDNGQVTAFDWDMTRANGHQLAVTDAGGAVRYYQHDAQGRLTSVLSPDVVYGESAGAEAAAVQGRMTYTYDDADNLKTVTDASGAVVRNTYDDNGNLTEVHRNGVLTLSHAYDANNQRISSTRYHEDGTVEGISHAVYDGRLLRFTVSSVGSVTEHTYNGVGERVSTRVYTGAPFDTGAVVDLSALEGWAGTQNKQQSILTDYTYARGEVATQTTYTQLDSEGQGIVVADITVSSSTQASGRSVSVGTTPVVSDLGTGITLTVLDAQHRVVSSTTVDTQTEAAGGRLLTEALAALVMPEEGGKVVVTGSDGWANNFSGKAANALKALGLDHPLFTGTIDERRASDTLLVAVSEVKDGQWSLVDQSVRAADGALTLSVTGTEHVQMTYDAFGNLLGTQTLSGNLATGEVRVLSQSSQVVDGLNRVISTTDAAGNTVSTQYLDASRQVLVTQESGLVTERTFSARGELVTETQRATGEASRTRGFVYDARGQLVASTYPNGSVSVQQYDSAGRLWVSVSVTGQVTEYRRDSEGRVVQEIRYDSALDMTGWLSDEDGQSTLAVTTEDILSQVSEKATHRIITTEYDARGRVHRVIDGEGRVAETVYDHQDRPTQTLTYTQGDRANAVSATQTYDAAGRLDSQTDADGFITRYAYDAAGRLSETRTYHVAHAAETSGLVDRVQTFYDAKGRQQYVLDAQGFLTGTRYLDAGREVATYRYAKPVTHRDGGITSILNKAGDAQLLSRVRHDSAGRLISSINQYGVETRYAYDEVTGLLRQQTLAANTDDSRSVYQTYTGFHEQEGQVTLAGKQDWQSLALTDLVKGRGSQTTYNSMGWTETTSHPATGTTTYAYDQAGRLLSTTDAEGSTTSTTYNAFGETETRTAGGERKESFTYDNAGRLSRTVDGEGITTAYHYNHQGHVSHTVRQHVSDAYQAFNTTEGEARGDLIARYVTQYGYDARGNVITQSVAKDTREGSSITGGDALTDIAPSAKLKYVAQWTRKYDHAGRVISSIDGENRKAETRYIANGRYVETRLSGALQERIELDALGRTLTHKDAKGLFTYYTYDNHLSTLTILTPGGVRTSTEKNAHGETLTVTDGEGNQRHFHYDHRGQVTRTEFKAAGSDTAETLTTNTYHADTGLLHFTVDSEGGKTEYTYKDNGLQWQVIQHVDDITLTMEYGYDSQNRTIWRNSEGRVTTLRYDSHNREIHTELGGVATTYRYDANGQVLRSVEGKVIDSTDTTPERVLEERVTEYGYDAQQNLTHKVVKSGADWDQTQSVRTTEYRYNGAGQVTEKITGNGAVTRYTYDGRGRVVHEVNALNYVTEYDYDVNDRVTQTTRYAHAIEAPRVWTKFLTGKEADKVADSTKDRVTKTQYDKDGRITYEIDGAGYATGYTYNANGQVLTTTQYHKPTAEAGWNQTSTANRTTHSLYDGKGQLRFTVSPNGQVSERRYDGEGRVTQTLRYGETVSLTAALTDTQALSEHLKTQLANDTVRSEMTVYDTLGRKRFTLDGDGYLIEYQYNRHSEVATKKEYVNNSAIKNAIISVRNGDSDIKDYAVFQQALDTLGGIEDASAELKAKLDELNAQQARIDALNAELETLEQDIASTDAANHALGVDINDAATRIDNLYLEVREEAAYQENLKQDILTLRQEIETKEDELRVQYAEELATAQSAADTASAAYDDAVAQKAVTEAAVQALVGESKISELLPDMADDFASPSGTIALSTHSDSAAQTALAVILQARTTLETRLETEADVGIKADIATALARLADIETTVRKDAQASLSLAYTTASQTQTASTLLDVQMRLNNMEAQIAQNAFIALGSVVNVETDPLAGQQDIEDIRTLDELNATLAVAETEYGAAQSAAYEAQTAFQTYLAGGHGLETKINIATNPVKPILPMHSEDAWPELRTLFDADTFVYGFGEQFERVYASLLPGETEVNPSYLLRAELLSNLELIDVELEGTLQSASLNTMLNDLQAHKSTFEVMLEALSKVADHFWALDDASDIWSARHPAGSAPAYTLEEALAATKTQAETSSGTIKQNILTLLETLSAYEAQLTTTLNAATALEVADADVSELQSLIAAKEESEATEALTLSLRQVSAELQVLSVQIRDQQARLAADPDNTALLDGLAALVNEQNTRLTEQAELLVQLQTYNAHEVLVASAASEADAANASMMTAAQWDEAVAVAHQAYQDALETENDRNYRLSLRYFGEYAQPGILQDIEALPASYLPALNFDEAQQYLITAQTTLDVANPQELYSYRQEASAIKAEIDLVGNISSQAHSGVGLSGDIGRYIGAVFPYSRSQNYGYLHGFYSHYSSHLNERISSMVDIDSFSGDVSRLNTLKGQVEWSDSDVAEAIALTERLMADYSLIDIELLTLADDFLTLDEAQSLRENNPGNTYQGLDAVDFPSMEGYSTQEILDEILAAVETNSQVARSRVSQQVSDVQSLQQFFQSLSEARQRAKFYSLFGEKADLTTFQGTYDHFLRRGSDSAYTTDAPLIGELFPYWKHQYYGILYGYDHHFGKRFDELVQPHVNKAAFGENSQILDTLLGQSDWDDNDIAKILSVAKQWLSDLTAIDNVLSTLPENFLTLEEAESLRESNPGNTYTGTYSPVDLSSADEYTTQALLDATLERVRTDAESKRNEIAQRLTAVESIEAYFEALAEDRQRSRLQSLFGKAGSFDDFSAHYEQVLTGLSPNAVPTNMGALTEALTQHISLLPDTAGLSTENAELVRYREDNAAFIDTLSQLKTAILAVPEHFMTLEKAEILWQQRHQEIDPDTGDIRYEAMHSAAEGLAAARAQAETAGAAYLAKLDDTLTSLQSVQDAINNALLVEDALTHLNTLEADAYLAKTQLTTAIALDTLTTQRAGLNTAIEAEMAALNTAAQAQSTLFTDLQYFSSVAPTSGHTANNRLYNEVSFLNEYENALYTYYPDGTRGVTEHYLNKLGQWVGGVTNTTQQDWDSLRGAMRSYSYGVVLSLRSSRITQSNMSSYIKANQKLEQVLEAADIITEALDGVPGSLAPQIPYSPRSSFAYALYHRNPERLDLRTGEPSGLSVEDIRQAIIASGEAISVHLASSLESTIEGVATLGGRLSTLEYLLSERDRSDYALAGLQARAEEDARALAQAELQAMSNSTLSELQALAASIEAVEFQLAEDPSNPTLQNELTALIHQQQALLAEQQSAMTSLTDDDAQGLLVNNSLRNLDEAIATRDKAAEDVAANKQQVADLKQEVALLSEEIATQLTAIADKRAEYEALEEEAERLRQQESVLRDTLAGEEAAQTNALAVEAAKVGALTSLYTQKTILTSSQVDREAIEAENQTIIRNASDLISANEAVLAQSALDIENKENQLSSAQFALNNANTNLTNAKQALSRQFLRASPRIGWNGRVRHVWNPLTLSGIGALSLKPEVGNHPVQYIYHDSDRGRDRRFFYPNTFEEQFQRMFMNKLSYVDSSSAGSFASFSRALSQVIGNPNLVDSKISGINHYINVFQGIHRSASHLNRDSDGPYANMRRGGGFFFFYRSGYSSSAIEIIDGWYNQSKAQIKFNASRAIKELRAIKASIVNYKNAINAVNTAKANIAGIEAWLNPYRTKQVEIDNAEKQITTAQLALDTAQTAITDGEAALARVNVDIAEAEAALADSVASRKEAEASVNTTRALLAQAETDKANAEALVLAARQEINVAGGHYNEAQASLLSATTELDSAQDNLNVAMSLHLQAEQFIHDAEMAKLNASQTLSDAEQLVQFSQYLVKRQVNAEVASNDTSYEYDDRGQLVGEVSALVSYSERTEQGGLTQYIGRLRTEHQYDSLGNVIRTVTAKGTADEAANTFVYDVNGNQTQSQGIAGGTVVFDVTNQAIININAEGQRRDKVYDDLGRLRFDVDELGHVTEHRYDGLGQKVSEVRYSAAYAGARVNDTPLTLDALTTFAADAGAQRALDYRYDLRGQQLATVERSTLDTLQRETERSLNAFGETVAVTQRYQDGDVLTAVTTQAHLYSVAGQLLASRNAAGDVTLYGYNGYGELKTQRELTARYHGEWTLDALNSWRQTVDTTERHQSYVYDNRGNRQQTTLHNVTYHRHNGTLVEEVTHDLITTNYHDHAGRMYITVTEEGTTNPDTHYTAADRTLYEYDALGRLVASWGKAREYLVDGLELGFKGDLPKRLIANQRTDYFYDAQGNQLATRVDGPIGRVTQQYFDDEGRLIGRRDAEGHYTAITTDAMNRVTSERTAVSGNGYQHTREVTYHYDATGRQQGTTVSVNNADDIIETVIYNAYGEVTEKHHNGTVQESYDYDGLGRVTQNTVKGVTTGYRYNWLDKVTAETVEGTRTTTRDYDQLGNVTRETGPAQDVNAATPLRSVVTLTHDRWGNVLTQTVNGHSHSFTYNHANQVVKQVGPAVEVIRADGSSVTKRPVTLMYYDHQGNRLAVQDANGQWQKSYYDLTGQKLMDVNGADGVTHYYHNAYGDEIARVNAAGQGEVFTYDNNGQLLTRARVSQSKGYLEVYAKYAYDQAGQRYHEQWQGASGYEVFTRYDAAGRVLETQGGGQHKRYTYDSFGNRKTESWLQAGAVKATKTSYYDAHGRLTTQTLYDGTSVNYGYDAFGQLKTKTGAISQSYDYWDNGLLKRQTTGSKSESYTYDANGRERSRTLTDTGHKLVTVTDWDAQGRIQRVTASEVQQTEAIDEYERVWTTHYDEDGDSYRTWEDVKKPDVVHTLANSSVQYYYDAVGNRRKVVTTGEQSGTRWYHYDGDNRMVGSHTRSTDVALNSIQGRAGDRRITYNALGQKVTEQSWEQLTRDNASVLVQTETHLGYDKHGHLDRLEAFEVVGATSHQTRLMSQTNSRRGEALSQSDTVNTFHYVNGQIVEKTSAKTTDTVYGYQEGRLIWQTVDENDKATVSLHFDYHFTGQVATQRTLQVQDNETDAIAYTYTGREHFQKTTATARTTRRAYGQNFTEGTSTFHYNSAGHLEKVTSTKADSERQVLTDFNGKIALQVAGGKLTAELSTGGNPLAHIGTGSVDADLLSDSGSSAGQQPGTYTVGANDTLQRIAQMVYGDSRYWYLIADANGLSPTEPLTEGKLLVIPNQHTQTFNGAESFKPYNESEVLGNVNPDPIAPPPPKKSCNPIAMIVMVVVAVVVTIYTAGAAAPYVAGMTGGTVGTAATVGGIGMAAVAGGTATGMSLGVAVGAAAIGGAAGAAASQLVGMAMGVVDDFSWEQVALGGLAAGATAGMGASLGTNGLFNAAPGADLSWGHVGNASFNSATSYGVNYLGSKALGEDVSFSWKNLAASVVGSVVSMGAARATKGGIVGDTLSGFAGAASSSAIRGDSFRDNAGMLLTDAFGNALANVATRGARVEYQKSVGVKSLAERYGLDLSSDGVNETLQNVYGILNSQSSSTEQRMKTTKQLVQLLGASKTEANEIMRLYEETVFSRDPDVAAAKYAPEIEEYRRNNPGEALTDNPRSSFLTITITEGRTAAAFHSPEVDDLLIGAGEFSSYVAQNIDDNPYLKYGLMALDVASGPAAFVIREAMMASPVGELVVTAQEAALNSAEGQFSRNGYSDADSIHGAGGVVSVAGIAVLGATKLVKGLNDIGLPERSNASIFRQYVREVETFSNFKLGTEQRNLLKDYLRNNNELVKLSTKEANAHRWSTSGRDSLIKQWEEHTGQQWPRYAEDKMSKNGNVYIRAGEYFDAHEIIPNQYNAPHEWWNIVPAERPNAHQGGIHAKDSGYREIIKRF</sequence>
<dbReference type="OrthoDB" id="9816400at2"/>
<dbReference type="STRING" id="1796497.GCE9029_03377"/>
<dbReference type="InterPro" id="IPR056823">
    <property type="entry name" value="TEN-like_YD-shell"/>
</dbReference>
<dbReference type="Gene3D" id="3.10.350.10">
    <property type="entry name" value="LysM domain"/>
    <property type="match status" value="1"/>
</dbReference>
<gene>
    <name evidence="5" type="primary">yxiD</name>
    <name evidence="5" type="ORF">GCE9029_03377</name>
</gene>
<name>A0A128F8K0_9GAMM</name>
<keyword evidence="3" id="KW-0812">Transmembrane</keyword>
<feature type="coiled-coil region" evidence="2">
    <location>
        <begin position="3864"/>
        <end position="3982"/>
    </location>
</feature>
<dbReference type="InterPro" id="IPR036779">
    <property type="entry name" value="LysM_dom_sf"/>
</dbReference>
<feature type="coiled-coil region" evidence="2">
    <location>
        <begin position="1836"/>
        <end position="1880"/>
    </location>
</feature>
<protein>
    <submittedName>
        <fullName evidence="5">Ribonuclease YxiD</fullName>
        <ecNumber evidence="5">3.1.-.-</ecNumber>
    </submittedName>
</protein>
<dbReference type="NCBIfam" id="TIGR01643">
    <property type="entry name" value="YD_repeat_2x"/>
    <property type="match status" value="6"/>
</dbReference>
<dbReference type="GO" id="GO:0016787">
    <property type="term" value="F:hydrolase activity"/>
    <property type="evidence" value="ECO:0007669"/>
    <property type="project" value="UniProtKB-KW"/>
</dbReference>
<dbReference type="Pfam" id="PF20148">
    <property type="entry name" value="DUF6531"/>
    <property type="match status" value="1"/>
</dbReference>
<dbReference type="InterPro" id="IPR031325">
    <property type="entry name" value="RHS_repeat"/>
</dbReference>
<dbReference type="PANTHER" id="PTHR32305:SF15">
    <property type="entry name" value="PROTEIN RHSA-RELATED"/>
    <property type="match status" value="1"/>
</dbReference>
<evidence type="ECO:0000256" key="1">
    <source>
        <dbReference type="ARBA" id="ARBA00022737"/>
    </source>
</evidence>
<keyword evidence="6" id="KW-1185">Reference proteome</keyword>
<reference evidence="6" key="1">
    <citation type="submission" date="2016-02" db="EMBL/GenBank/DDBJ databases">
        <authorList>
            <person name="Rodrigo-Torres Lidia"/>
            <person name="Arahal R.David."/>
        </authorList>
    </citation>
    <scope>NUCLEOTIDE SEQUENCE [LARGE SCALE GENOMIC DNA]</scope>
    <source>
        <strain evidence="6">CECT 9029</strain>
    </source>
</reference>
<feature type="transmembrane region" description="Helical" evidence="3">
    <location>
        <begin position="5416"/>
        <end position="5439"/>
    </location>
</feature>
<keyword evidence="3" id="KW-1133">Transmembrane helix</keyword>
<evidence type="ECO:0000313" key="5">
    <source>
        <dbReference type="EMBL" id="CZF82684.1"/>
    </source>
</evidence>
<dbReference type="Pfam" id="PF05593">
    <property type="entry name" value="RHS_repeat"/>
    <property type="match status" value="5"/>
</dbReference>
<dbReference type="PROSITE" id="PS51782">
    <property type="entry name" value="LYSM"/>
    <property type="match status" value="1"/>
</dbReference>
<feature type="domain" description="LysM" evidence="4">
    <location>
        <begin position="5302"/>
        <end position="5349"/>
    </location>
</feature>
<dbReference type="CDD" id="cd00118">
    <property type="entry name" value="LysM"/>
    <property type="match status" value="1"/>
</dbReference>
<keyword evidence="3" id="KW-0472">Membrane</keyword>
<dbReference type="EC" id="3.1.-.-" evidence="5"/>
<evidence type="ECO:0000259" key="4">
    <source>
        <dbReference type="PROSITE" id="PS51782"/>
    </source>
</evidence>